<dbReference type="RefSeq" id="WP_274265820.1">
    <property type="nucleotide sequence ID" value="NZ_CP117880.1"/>
</dbReference>
<sequence>MKLRKFFQSSRFIIKLAIVILALIYLSSCNKAPLIYEKINASDVDDKNQQLTLHNNVIVLNEESLDFLTVDDQKITFSNSVNQTKNIEIGSIVSGSKLDGSEIINVFAKIISLKHEGDKLIAETTVPKLEEFIKEGRIYGEIDLNNESAFNVSSQKAYFVPLGSLTKNSSKYRLNARGANKGHAIQLTPLSFERNFSILSEGSIPPFQNVTANISGGFTPKIAFDISFKEGHVSDFKVNLFLDDLALKATVGVTGKVKGVISPMDFIDIPVLPIVLGSTGLILSPTVSAGPYIEVSAGGRGNFDLAEVYGDANFSLGIRPELKLNLQQKAPTIDTVTGNAELTPGVRIKSGFALFFTAIKISEVGISGKLSVKNSVDVTVGAKREVHLKSIANSDASIYGRIGTSLFNHDFERSIYVGDFTVYDKTTCF</sequence>
<dbReference type="Proteomes" id="UP001221558">
    <property type="component" value="Chromosome"/>
</dbReference>
<gene>
    <name evidence="1" type="ORF">PQ465_12285</name>
</gene>
<accession>A0ABY7WBQ6</accession>
<proteinExistence type="predicted"/>
<protein>
    <submittedName>
        <fullName evidence="1">Uncharacterized protein</fullName>
    </submittedName>
</protein>
<evidence type="ECO:0000313" key="2">
    <source>
        <dbReference type="Proteomes" id="UP001221558"/>
    </source>
</evidence>
<name>A0ABY7WBQ6_9SPHI</name>
<keyword evidence="2" id="KW-1185">Reference proteome</keyword>
<organism evidence="1 2">
    <name type="scientific">Sphingobacterium oryzagri</name>
    <dbReference type="NCBI Taxonomy" id="3025669"/>
    <lineage>
        <taxon>Bacteria</taxon>
        <taxon>Pseudomonadati</taxon>
        <taxon>Bacteroidota</taxon>
        <taxon>Sphingobacteriia</taxon>
        <taxon>Sphingobacteriales</taxon>
        <taxon>Sphingobacteriaceae</taxon>
        <taxon>Sphingobacterium</taxon>
    </lineage>
</organism>
<evidence type="ECO:0000313" key="1">
    <source>
        <dbReference type="EMBL" id="WDF67084.1"/>
    </source>
</evidence>
<reference evidence="1 2" key="1">
    <citation type="submission" date="2023-02" db="EMBL/GenBank/DDBJ databases">
        <title>Genome sequence of Sphingobacterium sp. KACC 22765.</title>
        <authorList>
            <person name="Kim S."/>
            <person name="Heo J."/>
            <person name="Kwon S.-W."/>
        </authorList>
    </citation>
    <scope>NUCLEOTIDE SEQUENCE [LARGE SCALE GENOMIC DNA]</scope>
    <source>
        <strain evidence="1 2">KACC 22765</strain>
    </source>
</reference>
<dbReference type="EMBL" id="CP117880">
    <property type="protein sequence ID" value="WDF67084.1"/>
    <property type="molecule type" value="Genomic_DNA"/>
</dbReference>